<feature type="compositionally biased region" description="Low complexity" evidence="1">
    <location>
        <begin position="1"/>
        <end position="14"/>
    </location>
</feature>
<accession>A0ABW6JJ32</accession>
<protein>
    <submittedName>
        <fullName evidence="2">Uncharacterized protein</fullName>
    </submittedName>
</protein>
<comment type="caution">
    <text evidence="2">The sequence shown here is derived from an EMBL/GenBank/DDBJ whole genome shotgun (WGS) entry which is preliminary data.</text>
</comment>
<evidence type="ECO:0000313" key="2">
    <source>
        <dbReference type="EMBL" id="MFE7965373.1"/>
    </source>
</evidence>
<dbReference type="EMBL" id="JBHVBU010000058">
    <property type="protein sequence ID" value="MFE7965373.1"/>
    <property type="molecule type" value="Genomic_DNA"/>
</dbReference>
<organism evidence="2 3">
    <name type="scientific">Streptomyces cellulosae</name>
    <dbReference type="NCBI Taxonomy" id="1968"/>
    <lineage>
        <taxon>Bacteria</taxon>
        <taxon>Bacillati</taxon>
        <taxon>Actinomycetota</taxon>
        <taxon>Actinomycetes</taxon>
        <taxon>Kitasatosporales</taxon>
        <taxon>Streptomycetaceae</taxon>
        <taxon>Streptomyces</taxon>
    </lineage>
</organism>
<gene>
    <name evidence="2" type="ORF">ACFU0X_20455</name>
</gene>
<sequence length="122" mass="13903">MGPHTSTTTPLTRSSRTRPRPRWTVTLTCPRPANRAADDFHLAQHRIDGTVRRLLGRDAQLTLTPNQVRLVRKSTTAPDLARWQEELALVLSCLYLDTRTDDGRYMLPRPVRTDVLEEDTLG</sequence>
<feature type="region of interest" description="Disordered" evidence="1">
    <location>
        <begin position="1"/>
        <end position="26"/>
    </location>
</feature>
<dbReference type="RefSeq" id="WP_381727232.1">
    <property type="nucleotide sequence ID" value="NZ_JBHVBU010000058.1"/>
</dbReference>
<keyword evidence="3" id="KW-1185">Reference proteome</keyword>
<proteinExistence type="predicted"/>
<reference evidence="2 3" key="1">
    <citation type="submission" date="2024-09" db="EMBL/GenBank/DDBJ databases">
        <title>The Natural Products Discovery Center: Release of the First 8490 Sequenced Strains for Exploring Actinobacteria Biosynthetic Diversity.</title>
        <authorList>
            <person name="Kalkreuter E."/>
            <person name="Kautsar S.A."/>
            <person name="Yang D."/>
            <person name="Bader C.D."/>
            <person name="Teijaro C.N."/>
            <person name="Fluegel L."/>
            <person name="Davis C.M."/>
            <person name="Simpson J.R."/>
            <person name="Lauterbach L."/>
            <person name="Steele A.D."/>
            <person name="Gui C."/>
            <person name="Meng S."/>
            <person name="Li G."/>
            <person name="Viehrig K."/>
            <person name="Ye F."/>
            <person name="Su P."/>
            <person name="Kiefer A.F."/>
            <person name="Nichols A."/>
            <person name="Cepeda A.J."/>
            <person name="Yan W."/>
            <person name="Fan B."/>
            <person name="Jiang Y."/>
            <person name="Adhikari A."/>
            <person name="Zheng C.-J."/>
            <person name="Schuster L."/>
            <person name="Cowan T.M."/>
            <person name="Smanski M.J."/>
            <person name="Chevrette M.G."/>
            <person name="De Carvalho L.P.S."/>
            <person name="Shen B."/>
        </authorList>
    </citation>
    <scope>NUCLEOTIDE SEQUENCE [LARGE SCALE GENOMIC DNA]</scope>
    <source>
        <strain evidence="2 3">NPDC057399</strain>
    </source>
</reference>
<name>A0ABW6JJ32_STRCE</name>
<evidence type="ECO:0000256" key="1">
    <source>
        <dbReference type="SAM" id="MobiDB-lite"/>
    </source>
</evidence>
<dbReference type="Proteomes" id="UP001600650">
    <property type="component" value="Unassembled WGS sequence"/>
</dbReference>
<evidence type="ECO:0000313" key="3">
    <source>
        <dbReference type="Proteomes" id="UP001600650"/>
    </source>
</evidence>